<protein>
    <submittedName>
        <fullName evidence="2">Uncharacterized protein</fullName>
    </submittedName>
</protein>
<dbReference type="EMBL" id="LAZR01002887">
    <property type="protein sequence ID" value="KKN24373.1"/>
    <property type="molecule type" value="Genomic_DNA"/>
</dbReference>
<evidence type="ECO:0000313" key="2">
    <source>
        <dbReference type="EMBL" id="KKN24373.1"/>
    </source>
</evidence>
<keyword evidence="1" id="KW-0472">Membrane</keyword>
<proteinExistence type="predicted"/>
<accession>A0A0F9S4X7</accession>
<keyword evidence="1" id="KW-0812">Transmembrane</keyword>
<keyword evidence="1" id="KW-1133">Transmembrane helix</keyword>
<comment type="caution">
    <text evidence="2">The sequence shown here is derived from an EMBL/GenBank/DDBJ whole genome shotgun (WGS) entry which is preliminary data.</text>
</comment>
<sequence length="130" mass="14806">MVGNSGAEMIIQRKNEDGKLISKKASITLAATFLTLIFGSWVMWVSAQTVENKDQDTKINAKHKTIESTLVALNENMEQLLKLTGEIKSEQMQTNLNLVNLKDNLDVHETADIKRDDKAEDRIRELERHR</sequence>
<feature type="transmembrane region" description="Helical" evidence="1">
    <location>
        <begin position="27"/>
        <end position="47"/>
    </location>
</feature>
<evidence type="ECO:0000256" key="1">
    <source>
        <dbReference type="SAM" id="Phobius"/>
    </source>
</evidence>
<reference evidence="2" key="1">
    <citation type="journal article" date="2015" name="Nature">
        <title>Complex archaea that bridge the gap between prokaryotes and eukaryotes.</title>
        <authorList>
            <person name="Spang A."/>
            <person name="Saw J.H."/>
            <person name="Jorgensen S.L."/>
            <person name="Zaremba-Niedzwiedzka K."/>
            <person name="Martijn J."/>
            <person name="Lind A.E."/>
            <person name="van Eijk R."/>
            <person name="Schleper C."/>
            <person name="Guy L."/>
            <person name="Ettema T.J."/>
        </authorList>
    </citation>
    <scope>NUCLEOTIDE SEQUENCE</scope>
</reference>
<organism evidence="2">
    <name type="scientific">marine sediment metagenome</name>
    <dbReference type="NCBI Taxonomy" id="412755"/>
    <lineage>
        <taxon>unclassified sequences</taxon>
        <taxon>metagenomes</taxon>
        <taxon>ecological metagenomes</taxon>
    </lineage>
</organism>
<gene>
    <name evidence="2" type="ORF">LCGC14_0895460</name>
</gene>
<dbReference type="AlphaFoldDB" id="A0A0F9S4X7"/>
<name>A0A0F9S4X7_9ZZZZ</name>